<dbReference type="InterPro" id="IPR040976">
    <property type="entry name" value="Pkinase_fungal"/>
</dbReference>
<evidence type="ECO:0000259" key="2">
    <source>
        <dbReference type="PROSITE" id="PS50011"/>
    </source>
</evidence>
<organism evidence="3 4">
    <name type="scientific">Hermanssonia centrifuga</name>
    <dbReference type="NCBI Taxonomy" id="98765"/>
    <lineage>
        <taxon>Eukaryota</taxon>
        <taxon>Fungi</taxon>
        <taxon>Dikarya</taxon>
        <taxon>Basidiomycota</taxon>
        <taxon>Agaricomycotina</taxon>
        <taxon>Agaricomycetes</taxon>
        <taxon>Polyporales</taxon>
        <taxon>Meruliaceae</taxon>
        <taxon>Hermanssonia</taxon>
    </lineage>
</organism>
<dbReference type="Pfam" id="PF17667">
    <property type="entry name" value="Pkinase_fungal"/>
    <property type="match status" value="2"/>
</dbReference>
<feature type="compositionally biased region" description="Basic and acidic residues" evidence="1">
    <location>
        <begin position="909"/>
        <end position="922"/>
    </location>
</feature>
<feature type="compositionally biased region" description="Pro residues" evidence="1">
    <location>
        <begin position="865"/>
        <end position="879"/>
    </location>
</feature>
<dbReference type="Gene3D" id="1.10.510.10">
    <property type="entry name" value="Transferase(Phosphotransferase) domain 1"/>
    <property type="match status" value="2"/>
</dbReference>
<evidence type="ECO:0000313" key="3">
    <source>
        <dbReference type="EMBL" id="THG93933.1"/>
    </source>
</evidence>
<dbReference type="InterPro" id="IPR000719">
    <property type="entry name" value="Prot_kinase_dom"/>
</dbReference>
<dbReference type="Proteomes" id="UP000309038">
    <property type="component" value="Unassembled WGS sequence"/>
</dbReference>
<dbReference type="GO" id="GO:0004672">
    <property type="term" value="F:protein kinase activity"/>
    <property type="evidence" value="ECO:0007669"/>
    <property type="project" value="InterPro"/>
</dbReference>
<feature type="domain" description="Protein kinase" evidence="2">
    <location>
        <begin position="349"/>
        <end position="686"/>
    </location>
</feature>
<evidence type="ECO:0000313" key="4">
    <source>
        <dbReference type="Proteomes" id="UP000309038"/>
    </source>
</evidence>
<name>A0A4S4K7V1_9APHY</name>
<dbReference type="InterPro" id="IPR011009">
    <property type="entry name" value="Kinase-like_dom_sf"/>
</dbReference>
<comment type="caution">
    <text evidence="3">The sequence shown here is derived from an EMBL/GenBank/DDBJ whole genome shotgun (WGS) entry which is preliminary data.</text>
</comment>
<dbReference type="PANTHER" id="PTHR38248:SF2">
    <property type="entry name" value="FUNK1 11"/>
    <property type="match status" value="1"/>
</dbReference>
<proteinExistence type="predicted"/>
<dbReference type="SUPFAM" id="SSF56112">
    <property type="entry name" value="Protein kinase-like (PK-like)"/>
    <property type="match status" value="2"/>
</dbReference>
<feature type="region of interest" description="Disordered" evidence="1">
    <location>
        <begin position="1512"/>
        <end position="1531"/>
    </location>
</feature>
<accession>A0A4S4K7V1</accession>
<dbReference type="GO" id="GO:0005524">
    <property type="term" value="F:ATP binding"/>
    <property type="evidence" value="ECO:0007669"/>
    <property type="project" value="InterPro"/>
</dbReference>
<sequence length="1548" mass="173456">MRATQIKRQKWFKDPAIREALVTFATTSHGQDREEGRYQLFATLVNRAFDLAKGKLAGVANSYPIHDICIVRNDPFDIVTIPEHGNLGAERSPDLLFLRARAARKLLADKVQRIRWFEILGWAEFKASKKNLVRILNDRRSEYGLRAIDEHTSEPIPEVSPLGTSPSVLAEVAESGGGISTVLSAGSKHPLEADCDEDNNIATASGLESGLKKQRNTCSATDGRADFKVRSASYALENATDTYGSRSFCVGIILDNDKVSFWFYDAAGHVSVNTTLSLFADFEKVIAIIVGFGCLTHEQWGAIPPIISPPAEAQYPAHFPPKSLAKHSFDMLHPISKDQIRVTLTKPVFTQYSLVGRRTFVYNTKTNAQPLVVKIAYQVVTRKPEHEIVALAKEAGVEHFPEVHMWCDLWKKLSDGTRRIFYDLSLEMSKNKDEIANYEDRIIRALVYTKYQPLKTIFSKSWKLIPEMINQMLGCLHDLRYKAHILHRDISNDNVTWEIRDGKIYFILIDFDLATVVTEDGKSAAVASSESNHQTGTLPFMAYELLTDMTDNPYPSSKASDRRYVAALPIPLAAEPLRPILNRWFKLIRHAYQQWDDICQEAEDAKSSFQVAVNISIDFDIETFNGLIARDTIKKAVAEGVAASCLSLSDSELGGIITGLSKDSSEQAEAEDDVGDEQDLAQTKYIPLYAWTQSVLGLSEKDIDERAAHIRRLRWFDDPVIREGLVDFCSTPPDATHEKARYDPFAAIVNRAFQLAKRELPGVPSSYPIDDICLIRNDPKYVQCIPEHGKLGAQRSPDLLFVRGAQATKLRGSKTARVRWVDILGWSEFKASEKDVIELLNRQRKEYGLSIIDKETLKSRQPTPQSTPPKTLPLTPPGPAFASSSTSAPGIPGKPENKSPPAGTKRPRNSLDSRDEASKDDSGSGIKRKTIDYSETHGRADAKVQSGGYALEAAACTYGTRSSCLGIVLDNDVMSLWYYDAAGYVSVNQCLSLLADFEKVVAIFVGFACLGHERWGAIPSVISPPTSAPYPTNFPPESLNDHNFVLPRRPNSKQMVRVTLTESCFTQYNLVGRRTFLYDIKTETVISKKPLVVKLSYQAITRKREDQLLTRAKKAKVGHLPEFHLWGDLWNMSDGIRQIFYETSSRLSEDERGVATYEDRTLRALVYTKYLPLKTLFSESCELIPVMVDQILDCLHDLRYKANILHRDVSCNNIMYDIRRGKVHFILIDYDLATVVTDDGEPSAVASSKHRTGTLPFMAYELLLDMHNNSIDSNSPRVMHYLRHDYESLLYVSLWCAVYIPPAANDEQREIFITYLQTWETGTIQAVGHAKEALFSHNIGSLPLPPSAAFLRPFFTYWIALFAEAYIKSVVLRNKAAKAMTKSQGPQLHTYNLETFNGLITRDAIKQELAEAMAPPEPSDDKEGLLPVGDAEPVLGNLANAQMNVDREDSHTEATLPEETCTVETAKSIMLPIPDKTPTLPKAKVTTRRQKIDKAEARTRTTRKVNTARVMEEVAPPKKAPVPRNPRIPKASTRVTRSMITRSMVRRQ</sequence>
<dbReference type="EMBL" id="SGPJ01000536">
    <property type="protein sequence ID" value="THG93933.1"/>
    <property type="molecule type" value="Genomic_DNA"/>
</dbReference>
<evidence type="ECO:0000256" key="1">
    <source>
        <dbReference type="SAM" id="MobiDB-lite"/>
    </source>
</evidence>
<dbReference type="PANTHER" id="PTHR38248">
    <property type="entry name" value="FUNK1 6"/>
    <property type="match status" value="1"/>
</dbReference>
<gene>
    <name evidence="3" type="ORF">EW026_g7425</name>
</gene>
<dbReference type="PROSITE" id="PS50011">
    <property type="entry name" value="PROTEIN_KINASE_DOM"/>
    <property type="match status" value="2"/>
</dbReference>
<protein>
    <recommendedName>
        <fullName evidence="2">Protein kinase domain-containing protein</fullName>
    </recommendedName>
</protein>
<reference evidence="3 4" key="1">
    <citation type="submission" date="2019-02" db="EMBL/GenBank/DDBJ databases">
        <title>Genome sequencing of the rare red list fungi Phlebia centrifuga.</title>
        <authorList>
            <person name="Buettner E."/>
            <person name="Kellner H."/>
        </authorList>
    </citation>
    <scope>NUCLEOTIDE SEQUENCE [LARGE SCALE GENOMIC DNA]</scope>
    <source>
        <strain evidence="3 4">DSM 108282</strain>
    </source>
</reference>
<feature type="domain" description="Protein kinase" evidence="2">
    <location>
        <begin position="1065"/>
        <end position="1392"/>
    </location>
</feature>
<dbReference type="InterPro" id="IPR008266">
    <property type="entry name" value="Tyr_kinase_AS"/>
</dbReference>
<dbReference type="PROSITE" id="PS00109">
    <property type="entry name" value="PROTEIN_KINASE_TYR"/>
    <property type="match status" value="1"/>
</dbReference>
<feature type="region of interest" description="Disordered" evidence="1">
    <location>
        <begin position="853"/>
        <end position="933"/>
    </location>
</feature>
<keyword evidence="4" id="KW-1185">Reference proteome</keyword>